<dbReference type="InterPro" id="IPR036388">
    <property type="entry name" value="WH-like_DNA-bd_sf"/>
</dbReference>
<dbReference type="Gene3D" id="1.10.10.10">
    <property type="entry name" value="Winged helix-like DNA-binding domain superfamily/Winged helix DNA-binding domain"/>
    <property type="match status" value="1"/>
</dbReference>
<keyword evidence="1 2" id="KW-0238">DNA-binding</keyword>
<dbReference type="SUPFAM" id="SSF46894">
    <property type="entry name" value="C-terminal effector domain of the bipartite response regulators"/>
    <property type="match status" value="1"/>
</dbReference>
<evidence type="ECO:0000256" key="2">
    <source>
        <dbReference type="PROSITE-ProRule" id="PRU01091"/>
    </source>
</evidence>
<keyword evidence="3" id="KW-0472">Membrane</keyword>
<protein>
    <submittedName>
        <fullName evidence="5">Transcriptional regulator</fullName>
    </submittedName>
</protein>
<evidence type="ECO:0000259" key="4">
    <source>
        <dbReference type="PROSITE" id="PS51755"/>
    </source>
</evidence>
<evidence type="ECO:0000256" key="1">
    <source>
        <dbReference type="ARBA" id="ARBA00023125"/>
    </source>
</evidence>
<dbReference type="RefSeq" id="WP_390234458.1">
    <property type="nucleotide sequence ID" value="NZ_JBHSWI010000001.1"/>
</dbReference>
<reference evidence="6" key="1">
    <citation type="journal article" date="2019" name="Int. J. Syst. Evol. Microbiol.">
        <title>The Global Catalogue of Microorganisms (GCM) 10K type strain sequencing project: providing services to taxonomists for standard genome sequencing and annotation.</title>
        <authorList>
            <consortium name="The Broad Institute Genomics Platform"/>
            <consortium name="The Broad Institute Genome Sequencing Center for Infectious Disease"/>
            <person name="Wu L."/>
            <person name="Ma J."/>
        </authorList>
    </citation>
    <scope>NUCLEOTIDE SEQUENCE [LARGE SCALE GENOMIC DNA]</scope>
    <source>
        <strain evidence="6">CGMCC 1.16026</strain>
    </source>
</reference>
<feature type="transmembrane region" description="Helical" evidence="3">
    <location>
        <begin position="173"/>
        <end position="193"/>
    </location>
</feature>
<proteinExistence type="predicted"/>
<comment type="caution">
    <text evidence="5">The sequence shown here is derived from an EMBL/GenBank/DDBJ whole genome shotgun (WGS) entry which is preliminary data.</text>
</comment>
<feature type="DNA-binding region" description="OmpR/PhoB-type" evidence="2">
    <location>
        <begin position="7"/>
        <end position="107"/>
    </location>
</feature>
<organism evidence="5 6">
    <name type="scientific">Granulicella cerasi</name>
    <dbReference type="NCBI Taxonomy" id="741063"/>
    <lineage>
        <taxon>Bacteria</taxon>
        <taxon>Pseudomonadati</taxon>
        <taxon>Acidobacteriota</taxon>
        <taxon>Terriglobia</taxon>
        <taxon>Terriglobales</taxon>
        <taxon>Acidobacteriaceae</taxon>
        <taxon>Granulicella</taxon>
    </lineage>
</organism>
<dbReference type="Pfam" id="PF00486">
    <property type="entry name" value="Trans_reg_C"/>
    <property type="match status" value="1"/>
</dbReference>
<accession>A0ABW1Z9R5</accession>
<keyword evidence="6" id="KW-1185">Reference proteome</keyword>
<dbReference type="EMBL" id="JBHSWI010000001">
    <property type="protein sequence ID" value="MFC6645262.1"/>
    <property type="molecule type" value="Genomic_DNA"/>
</dbReference>
<dbReference type="Proteomes" id="UP001596391">
    <property type="component" value="Unassembled WGS sequence"/>
</dbReference>
<keyword evidence="3" id="KW-1133">Transmembrane helix</keyword>
<dbReference type="CDD" id="cd00383">
    <property type="entry name" value="trans_reg_C"/>
    <property type="match status" value="1"/>
</dbReference>
<sequence>MPHSQDNSRLSFGLFEVDLSSGELWKAGFRIKLQSQPFKVLTCLLERPGQVVTREELQERLWGKDTVVDFDHSLGTAVNKIREALGDSADNPRFVETLARRGYRFVAPVTRINMPVPAIAEEPVTDFTLIEQTLSPQEVSHSVAGPMETSQAAVTVLEAPVVEVAQARQSIDFLPWIAATFVVVLALFSGYIVGRGHGSSAPPHIVQITHSGHLAPLDKSTENFSAAVTDGPYLYAPMLESGRFGLAAIEIAGETAFLCRFRRMFPGLRSATSPRTARTCWYATICRRIPSSHSGSCPRSVAPRSGLEASWPMTLRGCRTV</sequence>
<feature type="domain" description="OmpR/PhoB-type" evidence="4">
    <location>
        <begin position="7"/>
        <end position="107"/>
    </location>
</feature>
<dbReference type="InterPro" id="IPR016032">
    <property type="entry name" value="Sig_transdc_resp-reg_C-effctor"/>
</dbReference>
<keyword evidence="3" id="KW-0812">Transmembrane</keyword>
<dbReference type="InterPro" id="IPR001867">
    <property type="entry name" value="OmpR/PhoB-type_DNA-bd"/>
</dbReference>
<evidence type="ECO:0000256" key="3">
    <source>
        <dbReference type="SAM" id="Phobius"/>
    </source>
</evidence>
<evidence type="ECO:0000313" key="6">
    <source>
        <dbReference type="Proteomes" id="UP001596391"/>
    </source>
</evidence>
<evidence type="ECO:0000313" key="5">
    <source>
        <dbReference type="EMBL" id="MFC6645262.1"/>
    </source>
</evidence>
<dbReference type="SMART" id="SM00862">
    <property type="entry name" value="Trans_reg_C"/>
    <property type="match status" value="1"/>
</dbReference>
<gene>
    <name evidence="5" type="ORF">ACFQBQ_06600</name>
</gene>
<name>A0ABW1Z9R5_9BACT</name>
<dbReference type="PROSITE" id="PS51755">
    <property type="entry name" value="OMPR_PHOB"/>
    <property type="match status" value="1"/>
</dbReference>